<dbReference type="InterPro" id="IPR005845">
    <property type="entry name" value="A-D-PHexomutase_a/b/a-II"/>
</dbReference>
<dbReference type="InterPro" id="IPR005841">
    <property type="entry name" value="Alpha-D-phosphohexomutase_SF"/>
</dbReference>
<dbReference type="PRINTS" id="PR00509">
    <property type="entry name" value="PGMPMM"/>
</dbReference>
<keyword evidence="6" id="KW-0413">Isomerase</keyword>
<evidence type="ECO:0000313" key="11">
    <source>
        <dbReference type="Proteomes" id="UP000034213"/>
    </source>
</evidence>
<dbReference type="EMBL" id="LCEW01000005">
    <property type="protein sequence ID" value="KKS80472.1"/>
    <property type="molecule type" value="Genomic_DNA"/>
</dbReference>
<evidence type="ECO:0000256" key="1">
    <source>
        <dbReference type="ARBA" id="ARBA00001946"/>
    </source>
</evidence>
<accession>A0A0G1C4I5</accession>
<dbReference type="Pfam" id="PF02880">
    <property type="entry name" value="PGM_PMM_III"/>
    <property type="match status" value="1"/>
</dbReference>
<evidence type="ECO:0000256" key="3">
    <source>
        <dbReference type="ARBA" id="ARBA00022553"/>
    </source>
</evidence>
<dbReference type="PANTHER" id="PTHR43771">
    <property type="entry name" value="PHOSPHOMANNOMUTASE"/>
    <property type="match status" value="1"/>
</dbReference>
<dbReference type="SUPFAM" id="SSF55957">
    <property type="entry name" value="Phosphoglucomutase, C-terminal domain"/>
    <property type="match status" value="1"/>
</dbReference>
<dbReference type="Gene3D" id="3.30.310.50">
    <property type="entry name" value="Alpha-D-phosphohexomutase, C-terminal domain"/>
    <property type="match status" value="1"/>
</dbReference>
<dbReference type="Pfam" id="PF02878">
    <property type="entry name" value="PGM_PMM_I"/>
    <property type="match status" value="1"/>
</dbReference>
<keyword evidence="5" id="KW-0460">Magnesium</keyword>
<evidence type="ECO:0000313" key="10">
    <source>
        <dbReference type="EMBL" id="KKS80472.1"/>
    </source>
</evidence>
<evidence type="ECO:0000256" key="4">
    <source>
        <dbReference type="ARBA" id="ARBA00022723"/>
    </source>
</evidence>
<feature type="domain" description="Alpha-D-phosphohexomutase alpha/beta/alpha" evidence="9">
    <location>
        <begin position="260"/>
        <end position="366"/>
    </location>
</feature>
<dbReference type="AlphaFoldDB" id="A0A0G1C4I5"/>
<dbReference type="InterPro" id="IPR016055">
    <property type="entry name" value="A-D-PHexomutase_a/b/a-I/II/III"/>
</dbReference>
<keyword evidence="4" id="KW-0479">Metal-binding</keyword>
<dbReference type="STRING" id="1618369.UV54_C0005G0007"/>
<evidence type="ECO:0000259" key="8">
    <source>
        <dbReference type="Pfam" id="PF02879"/>
    </source>
</evidence>
<dbReference type="CDD" id="cd03089">
    <property type="entry name" value="PMM_PGM"/>
    <property type="match status" value="1"/>
</dbReference>
<dbReference type="SUPFAM" id="SSF53738">
    <property type="entry name" value="Phosphoglucomutase, first 3 domains"/>
    <property type="match status" value="3"/>
</dbReference>
<feature type="domain" description="Alpha-D-phosphohexomutase alpha/beta/alpha" evidence="8">
    <location>
        <begin position="158"/>
        <end position="254"/>
    </location>
</feature>
<dbReference type="Pfam" id="PF02879">
    <property type="entry name" value="PGM_PMM_II"/>
    <property type="match status" value="1"/>
</dbReference>
<dbReference type="Gene3D" id="3.40.120.10">
    <property type="entry name" value="Alpha-D-Glucose-1,6-Bisphosphate, subunit A, domain 3"/>
    <property type="match status" value="3"/>
</dbReference>
<dbReference type="GO" id="GO:0016868">
    <property type="term" value="F:intramolecular phosphotransferase activity"/>
    <property type="evidence" value="ECO:0007669"/>
    <property type="project" value="InterPro"/>
</dbReference>
<name>A0A0G1C4I5_9BACT</name>
<dbReference type="InterPro" id="IPR005844">
    <property type="entry name" value="A-D-PHexomutase_a/b/a-I"/>
</dbReference>
<dbReference type="InterPro" id="IPR005846">
    <property type="entry name" value="A-D-PHexomutase_a/b/a-III"/>
</dbReference>
<evidence type="ECO:0000256" key="5">
    <source>
        <dbReference type="ARBA" id="ARBA00022842"/>
    </source>
</evidence>
<dbReference type="Proteomes" id="UP000034213">
    <property type="component" value="Unassembled WGS sequence"/>
</dbReference>
<protein>
    <submittedName>
        <fullName evidence="10">Phosphoglucomutase</fullName>
    </submittedName>
</protein>
<dbReference type="PATRIC" id="fig|1618369.3.peg.108"/>
<comment type="cofactor">
    <cofactor evidence="1">
        <name>Mg(2+)</name>
        <dbReference type="ChEBI" id="CHEBI:18420"/>
    </cofactor>
</comment>
<sequence>MKAIFADNIFRGYDIRGKVPEELNSAGAYILGRAYATFLSQRRINQAVVVNDNRLSAQMIKSSFVKGLLDSGINVIDHGLGLVYFMYFSQYFNQSKGGVSVSASHNSKEYNGFKLAVGFSDTMITKEIIEFKKLVHSGQFVKPKTLGKLTKQPIFEAYKKDLFKRIPEKFNFKIVLDGGNATPGQFLPQLLRQAGCQVITQNIELNGNFPLGTPDPTEADYLNRLAEGVRKHQADLGLCYDPDGDRLGIVDENGTKIWNDVLVALFAKDVLEYLPGSPIVFNTLCSKIVSDTIKQSGGNPVMWLTGHSFIKAKVKEVRAPFGGELSGHFFFMDNFYGHDDGAFATLRLLSYLHRTSQSLKQAVAQLPWYVSSPEIKLGLADNIKFAFVADVIGRELKKLYPRADYVEIDGLRMDTKDTMAIVRASQNGPYITIKYEGKTQDQYDQLKQQLRKLLKAHPQIDWSSGVNSDAFD</sequence>
<feature type="domain" description="Alpha-D-phosphohexomutase alpha/beta/alpha" evidence="7">
    <location>
        <begin position="8"/>
        <end position="117"/>
    </location>
</feature>
<dbReference type="PANTHER" id="PTHR43771:SF2">
    <property type="entry name" value="PHOSPHOMANNOMUTASE_PHOSPHOGLUCOMUTASE"/>
    <property type="match status" value="1"/>
</dbReference>
<evidence type="ECO:0000259" key="9">
    <source>
        <dbReference type="Pfam" id="PF02880"/>
    </source>
</evidence>
<evidence type="ECO:0000259" key="7">
    <source>
        <dbReference type="Pfam" id="PF02878"/>
    </source>
</evidence>
<gene>
    <name evidence="10" type="ORF">UV54_C0005G0007</name>
</gene>
<organism evidence="10 11">
    <name type="scientific">Candidatus Beckwithbacteria bacterium GW2011_GWA2_43_10</name>
    <dbReference type="NCBI Taxonomy" id="1618369"/>
    <lineage>
        <taxon>Bacteria</taxon>
        <taxon>Candidatus Beckwithiibacteriota</taxon>
    </lineage>
</organism>
<evidence type="ECO:0000256" key="2">
    <source>
        <dbReference type="ARBA" id="ARBA00010231"/>
    </source>
</evidence>
<evidence type="ECO:0000256" key="6">
    <source>
        <dbReference type="ARBA" id="ARBA00023235"/>
    </source>
</evidence>
<comment type="similarity">
    <text evidence="2">Belongs to the phosphohexose mutase family.</text>
</comment>
<dbReference type="GO" id="GO:0005975">
    <property type="term" value="P:carbohydrate metabolic process"/>
    <property type="evidence" value="ECO:0007669"/>
    <property type="project" value="InterPro"/>
</dbReference>
<keyword evidence="3" id="KW-0597">Phosphoprotein</keyword>
<reference evidence="10 11" key="1">
    <citation type="journal article" date="2015" name="Nature">
        <title>rRNA introns, odd ribosomes, and small enigmatic genomes across a large radiation of phyla.</title>
        <authorList>
            <person name="Brown C.T."/>
            <person name="Hug L.A."/>
            <person name="Thomas B.C."/>
            <person name="Sharon I."/>
            <person name="Castelle C.J."/>
            <person name="Singh A."/>
            <person name="Wilkins M.J."/>
            <person name="Williams K.H."/>
            <person name="Banfield J.F."/>
        </authorList>
    </citation>
    <scope>NUCLEOTIDE SEQUENCE [LARGE SCALE GENOMIC DNA]</scope>
</reference>
<dbReference type="InterPro" id="IPR036900">
    <property type="entry name" value="A-D-PHexomutase_C_sf"/>
</dbReference>
<proteinExistence type="inferred from homology"/>
<dbReference type="GO" id="GO:0046872">
    <property type="term" value="F:metal ion binding"/>
    <property type="evidence" value="ECO:0007669"/>
    <property type="project" value="UniProtKB-KW"/>
</dbReference>
<comment type="caution">
    <text evidence="10">The sequence shown here is derived from an EMBL/GenBank/DDBJ whole genome shotgun (WGS) entry which is preliminary data.</text>
</comment>